<dbReference type="Proteomes" id="UP000572907">
    <property type="component" value="Unassembled WGS sequence"/>
</dbReference>
<reference evidence="7 8" key="1">
    <citation type="submission" date="2020-08" db="EMBL/GenBank/DDBJ databases">
        <title>Genomic Encyclopedia of Type Strains, Phase III (KMG-III): the genomes of soil and plant-associated and newly described type strains.</title>
        <authorList>
            <person name="Whitman W."/>
        </authorList>
    </citation>
    <scope>NUCLEOTIDE SEQUENCE [LARGE SCALE GENOMIC DNA]</scope>
    <source>
        <strain evidence="7 8">CECT 3237</strain>
    </source>
</reference>
<evidence type="ECO:0000256" key="1">
    <source>
        <dbReference type="ARBA" id="ARBA00004651"/>
    </source>
</evidence>
<dbReference type="EMBL" id="JACHXE010000006">
    <property type="protein sequence ID" value="MBB3079340.1"/>
    <property type="molecule type" value="Genomic_DNA"/>
</dbReference>
<feature type="transmembrane region" description="Helical" evidence="6">
    <location>
        <begin position="112"/>
        <end position="133"/>
    </location>
</feature>
<evidence type="ECO:0000256" key="6">
    <source>
        <dbReference type="SAM" id="Phobius"/>
    </source>
</evidence>
<dbReference type="Pfam" id="PF07690">
    <property type="entry name" value="MFS_1"/>
    <property type="match status" value="1"/>
</dbReference>
<feature type="transmembrane region" description="Helical" evidence="6">
    <location>
        <begin position="321"/>
        <end position="340"/>
    </location>
</feature>
<feature type="transmembrane region" description="Helical" evidence="6">
    <location>
        <begin position="154"/>
        <end position="173"/>
    </location>
</feature>
<dbReference type="GO" id="GO:0005886">
    <property type="term" value="C:plasma membrane"/>
    <property type="evidence" value="ECO:0007669"/>
    <property type="project" value="UniProtKB-SubCell"/>
</dbReference>
<dbReference type="InterPro" id="IPR011701">
    <property type="entry name" value="MFS"/>
</dbReference>
<dbReference type="SUPFAM" id="SSF103473">
    <property type="entry name" value="MFS general substrate transporter"/>
    <property type="match status" value="1"/>
</dbReference>
<dbReference type="PANTHER" id="PTHR23513">
    <property type="entry name" value="INTEGRAL MEMBRANE EFFLUX PROTEIN-RELATED"/>
    <property type="match status" value="1"/>
</dbReference>
<dbReference type="RefSeq" id="WP_184596619.1">
    <property type="nucleotide sequence ID" value="NZ_BMUP01000009.1"/>
</dbReference>
<feature type="transmembrane region" description="Helical" evidence="6">
    <location>
        <begin position="296"/>
        <end position="315"/>
    </location>
</feature>
<evidence type="ECO:0000313" key="8">
    <source>
        <dbReference type="Proteomes" id="UP000572907"/>
    </source>
</evidence>
<organism evidence="7 8">
    <name type="scientific">Streptomyces violarus</name>
    <dbReference type="NCBI Taxonomy" id="67380"/>
    <lineage>
        <taxon>Bacteria</taxon>
        <taxon>Bacillati</taxon>
        <taxon>Actinomycetota</taxon>
        <taxon>Actinomycetes</taxon>
        <taxon>Kitasatosporales</taxon>
        <taxon>Streptomycetaceae</taxon>
        <taxon>Streptomyces</taxon>
    </lineage>
</organism>
<dbReference type="Gene3D" id="1.20.1250.20">
    <property type="entry name" value="MFS general substrate transporter like domains"/>
    <property type="match status" value="1"/>
</dbReference>
<evidence type="ECO:0000256" key="3">
    <source>
        <dbReference type="ARBA" id="ARBA00022692"/>
    </source>
</evidence>
<dbReference type="CDD" id="cd06173">
    <property type="entry name" value="MFS_MefA_like"/>
    <property type="match status" value="1"/>
</dbReference>
<protein>
    <submittedName>
        <fullName evidence="7">MFS family permease</fullName>
    </submittedName>
</protein>
<feature type="transmembrane region" description="Helical" evidence="6">
    <location>
        <begin position="236"/>
        <end position="259"/>
    </location>
</feature>
<comment type="subcellular location">
    <subcellularLocation>
        <location evidence="1">Cell membrane</location>
        <topology evidence="1">Multi-pass membrane protein</topology>
    </subcellularLocation>
</comment>
<accession>A0A7W4ZV87</accession>
<keyword evidence="8" id="KW-1185">Reference proteome</keyword>
<comment type="caution">
    <text evidence="7">The sequence shown here is derived from an EMBL/GenBank/DDBJ whole genome shotgun (WGS) entry which is preliminary data.</text>
</comment>
<dbReference type="GO" id="GO:0022857">
    <property type="term" value="F:transmembrane transporter activity"/>
    <property type="evidence" value="ECO:0007669"/>
    <property type="project" value="InterPro"/>
</dbReference>
<keyword evidence="4 6" id="KW-1133">Transmembrane helix</keyword>
<dbReference type="AlphaFoldDB" id="A0A7W4ZV87"/>
<feature type="transmembrane region" description="Helical" evidence="6">
    <location>
        <begin position="21"/>
        <end position="41"/>
    </location>
</feature>
<dbReference type="PANTHER" id="PTHR23513:SF17">
    <property type="entry name" value="MEMBRANE PROTEIN"/>
    <property type="match status" value="1"/>
</dbReference>
<evidence type="ECO:0000256" key="2">
    <source>
        <dbReference type="ARBA" id="ARBA00022475"/>
    </source>
</evidence>
<keyword evidence="5 6" id="KW-0472">Membrane</keyword>
<sequence>MPSPSAPDTAAVRPAHRDPNVLRWLGAYTSSAVGDTVYYVALSWAAVQAGTPAQAGLVTAVSAVPRALLMLGGGVVADRYGPRPVVLGSSAVRCLLVVVAAAMLMVADPGLWALGGVALLFGMVDAVFLPAASALPARITGRDQLARVHGMRGLATRLATVFGGPLGGLGIALGGTAGSFGLAALLIGVSLPVLWAVRVGRPASAAEGVERPRGTALAELRDGLRHIAQDRVLRPLVLAMALADLGFVGPMNLGLTLLAREKGWGSAGMGWVLAGFGVGAGAASLLLALRGRVPRAGLVMAVAELAGCSAIAALAHAPSVLAATAVALAIGLAGGLGGALKGALLQVTAGPAYVGRVTSAATLVGFGVAPLTFPLVGAAVARWSAGPVFAGCAAICALGVLVTLGSAPLRRAELPR</sequence>
<name>A0A7W4ZV87_9ACTN</name>
<gene>
    <name evidence="7" type="ORF">FHS41_005872</name>
</gene>
<feature type="transmembrane region" description="Helical" evidence="6">
    <location>
        <begin position="360"/>
        <end position="381"/>
    </location>
</feature>
<proteinExistence type="predicted"/>
<evidence type="ECO:0000313" key="7">
    <source>
        <dbReference type="EMBL" id="MBB3079340.1"/>
    </source>
</evidence>
<feature type="transmembrane region" description="Helical" evidence="6">
    <location>
        <begin position="53"/>
        <end position="73"/>
    </location>
</feature>
<feature type="transmembrane region" description="Helical" evidence="6">
    <location>
        <begin position="179"/>
        <end position="197"/>
    </location>
</feature>
<feature type="transmembrane region" description="Helical" evidence="6">
    <location>
        <begin position="387"/>
        <end position="409"/>
    </location>
</feature>
<feature type="transmembrane region" description="Helical" evidence="6">
    <location>
        <begin position="85"/>
        <end position="106"/>
    </location>
</feature>
<feature type="transmembrane region" description="Helical" evidence="6">
    <location>
        <begin position="271"/>
        <end position="289"/>
    </location>
</feature>
<evidence type="ECO:0000256" key="4">
    <source>
        <dbReference type="ARBA" id="ARBA00022989"/>
    </source>
</evidence>
<dbReference type="InterPro" id="IPR036259">
    <property type="entry name" value="MFS_trans_sf"/>
</dbReference>
<evidence type="ECO:0000256" key="5">
    <source>
        <dbReference type="ARBA" id="ARBA00023136"/>
    </source>
</evidence>
<keyword evidence="3 6" id="KW-0812">Transmembrane</keyword>
<keyword evidence="2" id="KW-1003">Cell membrane</keyword>